<dbReference type="InterPro" id="IPR009989">
    <property type="entry name" value="TrbM"/>
</dbReference>
<protein>
    <recommendedName>
        <fullName evidence="3">Cpp45</fullName>
    </recommendedName>
</protein>
<gene>
    <name evidence="2" type="ORF">D0B03_05330</name>
</gene>
<dbReference type="Pfam" id="PF07424">
    <property type="entry name" value="TrbM"/>
    <property type="match status" value="1"/>
</dbReference>
<keyword evidence="1" id="KW-0732">Signal</keyword>
<reference evidence="2" key="1">
    <citation type="submission" date="2018-08" db="EMBL/GenBank/DDBJ databases">
        <authorList>
            <consortium name="PulseNet: The National Subtyping Network for Foodborne Disease Surveillance"/>
            <person name="Tarr C.L."/>
            <person name="Trees E."/>
            <person name="Katz L.S."/>
            <person name="Carleton-Romer H.A."/>
            <person name="Stroika S."/>
            <person name="Kucerova Z."/>
            <person name="Roache K.F."/>
            <person name="Sabol A.L."/>
            <person name="Besser J."/>
            <person name="Gerner-Smidt P."/>
        </authorList>
    </citation>
    <scope>NUCLEOTIDE SEQUENCE</scope>
    <source>
        <strain evidence="2">PNUSAC005770</strain>
    </source>
</reference>
<comment type="caution">
    <text evidence="2">The sequence shown here is derived from an EMBL/GenBank/DDBJ whole genome shotgun (WGS) entry which is preliminary data.</text>
</comment>
<evidence type="ECO:0008006" key="3">
    <source>
        <dbReference type="Google" id="ProtNLM"/>
    </source>
</evidence>
<feature type="chain" id="PRO_5024280911" description="Cpp45" evidence="1">
    <location>
        <begin position="19"/>
        <end position="250"/>
    </location>
</feature>
<feature type="signal peptide" evidence="1">
    <location>
        <begin position="1"/>
        <end position="18"/>
    </location>
</feature>
<proteinExistence type="predicted"/>
<organism evidence="2">
    <name type="scientific">Campylobacter upsaliensis</name>
    <dbReference type="NCBI Taxonomy" id="28080"/>
    <lineage>
        <taxon>Bacteria</taxon>
        <taxon>Pseudomonadati</taxon>
        <taxon>Campylobacterota</taxon>
        <taxon>Epsilonproteobacteria</taxon>
        <taxon>Campylobacterales</taxon>
        <taxon>Campylobacteraceae</taxon>
        <taxon>Campylobacter</taxon>
    </lineage>
</organism>
<dbReference type="EMBL" id="AACSBQ010000018">
    <property type="protein sequence ID" value="EAL8903730.1"/>
    <property type="molecule type" value="Genomic_DNA"/>
</dbReference>
<name>A0A5L8ZBJ6_CAMUP</name>
<evidence type="ECO:0000313" key="2">
    <source>
        <dbReference type="EMBL" id="EAL8903730.1"/>
    </source>
</evidence>
<sequence>MKKVLLSILAFGVVSSNAIELEMLTGDTRLACEAMLCLASPTQPAECSASLARYFSIDAKKWSQVIAKRRSFLNLCPVDATNDPEMFKYKNDILVNLDGECSVTSLNKRIENKVIRVDKICTNDGDGSGIQCRDVNVYGFRINPQLTNSCRLLSSSKYTDYHLKYTCNNKFYEQEEWQRGYELKEISQEIYNALPVSQREQGEKLTEISRYEFIKLPQNQRKQIGFKYYKINIAYYQKMAIKKECWVNEK</sequence>
<dbReference type="AlphaFoldDB" id="A0A5L8ZBJ6"/>
<evidence type="ECO:0000256" key="1">
    <source>
        <dbReference type="SAM" id="SignalP"/>
    </source>
</evidence>
<accession>A0A5L8ZBJ6</accession>